<accession>A0A2S6ACP0</accession>
<sequence length="298" mass="32794">MGAHRRLLRKDLEMTSPIRVAREITYIGVDDSVWHLHGGEQMGEEGVYLTSLAGFYHPKRVPLSQSPAYMRGAIPGPSKTDPSVIDMRLFTSAETPEDWEDVESAWWAAWSDEEDGLLIAGDRRGNTRQQPVRLQNYPEDPFDFEPDTEMEWVLPVIAYSPGWRGAELTSTWKNTAGTGSGTLNFANPGDIEIWPQISGWGQAGVRVTAPDGITGDTRQLPEFADGDHWLVDPDQTTGVNIDTVTDTQAAALMAGMLFRNPIPPRTVVPVAVPVSATGATTATEVKAFMTPLYKRPWG</sequence>
<evidence type="ECO:0000313" key="1">
    <source>
        <dbReference type="EMBL" id="PPJ31846.1"/>
    </source>
</evidence>
<reference evidence="1 2" key="1">
    <citation type="submission" date="2018-02" db="EMBL/GenBank/DDBJ databases">
        <title>8 Nocardia nova and 1 Nocardia cyriacigeorgica strain used for evolution to TMP-SMX.</title>
        <authorList>
            <person name="Mehta H."/>
            <person name="Weng J."/>
            <person name="Shamoo Y."/>
        </authorList>
    </citation>
    <scope>NUCLEOTIDE SEQUENCE [LARGE SCALE GENOMIC DNA]</scope>
    <source>
        <strain evidence="1 2">MDA3139</strain>
    </source>
</reference>
<proteinExistence type="predicted"/>
<organism evidence="1 2">
    <name type="scientific">Nocardia nova</name>
    <dbReference type="NCBI Taxonomy" id="37330"/>
    <lineage>
        <taxon>Bacteria</taxon>
        <taxon>Bacillati</taxon>
        <taxon>Actinomycetota</taxon>
        <taxon>Actinomycetes</taxon>
        <taxon>Mycobacteriales</taxon>
        <taxon>Nocardiaceae</taxon>
        <taxon>Nocardia</taxon>
    </lineage>
</organism>
<comment type="caution">
    <text evidence="1">The sequence shown here is derived from an EMBL/GenBank/DDBJ whole genome shotgun (WGS) entry which is preliminary data.</text>
</comment>
<dbReference type="EMBL" id="PSZC01000039">
    <property type="protein sequence ID" value="PPJ31846.1"/>
    <property type="molecule type" value="Genomic_DNA"/>
</dbReference>
<protein>
    <submittedName>
        <fullName evidence="1">Uncharacterized protein</fullName>
    </submittedName>
</protein>
<gene>
    <name evidence="1" type="ORF">C5E45_32665</name>
</gene>
<dbReference type="Proteomes" id="UP000239874">
    <property type="component" value="Unassembled WGS sequence"/>
</dbReference>
<name>A0A2S6ACP0_9NOCA</name>
<evidence type="ECO:0000313" key="2">
    <source>
        <dbReference type="Proteomes" id="UP000239874"/>
    </source>
</evidence>
<dbReference type="AlphaFoldDB" id="A0A2S6ACP0"/>